<name>A0A1G5KM95_9FIRM</name>
<dbReference type="STRING" id="1120976.SAMN03080606_03599"/>
<dbReference type="RefSeq" id="WP_091546336.1">
    <property type="nucleotide sequence ID" value="NZ_FMUS01000029.1"/>
</dbReference>
<dbReference type="EMBL" id="FMUS01000029">
    <property type="protein sequence ID" value="SCZ01712.1"/>
    <property type="molecule type" value="Genomic_DNA"/>
</dbReference>
<dbReference type="AlphaFoldDB" id="A0A1G5KM95"/>
<evidence type="ECO:0000313" key="3">
    <source>
        <dbReference type="Proteomes" id="UP000198636"/>
    </source>
</evidence>
<accession>A0A1G5KM95</accession>
<protein>
    <submittedName>
        <fullName evidence="2">Uncharacterized protein</fullName>
    </submittedName>
</protein>
<gene>
    <name evidence="2" type="ORF">SAMN03080606_03599</name>
</gene>
<dbReference type="OrthoDB" id="1953797at2"/>
<sequence length="149" mass="17135">MYNTEILNNLLSLVIRGLLIPVVPTISAYLISLIKNYTSEIISWLENEEFIKYKEVAELAIHTTVASVYQTGLEDIYKRINGPTEAEIVAGFNMMKEKSKTIISEAVAHELGKKYQNLDKWLENKISYYLNQEMLDPFHSTNTNEMEVI</sequence>
<evidence type="ECO:0000256" key="1">
    <source>
        <dbReference type="SAM" id="Phobius"/>
    </source>
</evidence>
<feature type="transmembrane region" description="Helical" evidence="1">
    <location>
        <begin position="6"/>
        <end position="31"/>
    </location>
</feature>
<reference evidence="2 3" key="1">
    <citation type="submission" date="2016-10" db="EMBL/GenBank/DDBJ databases">
        <authorList>
            <person name="de Groot N.N."/>
        </authorList>
    </citation>
    <scope>NUCLEOTIDE SEQUENCE [LARGE SCALE GENOMIC DNA]</scope>
    <source>
        <strain evidence="2 3">DSM 18978</strain>
    </source>
</reference>
<keyword evidence="3" id="KW-1185">Reference proteome</keyword>
<keyword evidence="1" id="KW-0812">Transmembrane</keyword>
<dbReference type="Proteomes" id="UP000198636">
    <property type="component" value="Unassembled WGS sequence"/>
</dbReference>
<keyword evidence="1" id="KW-1133">Transmembrane helix</keyword>
<organism evidence="2 3">
    <name type="scientific">Alkaliphilus peptidifermentans DSM 18978</name>
    <dbReference type="NCBI Taxonomy" id="1120976"/>
    <lineage>
        <taxon>Bacteria</taxon>
        <taxon>Bacillati</taxon>
        <taxon>Bacillota</taxon>
        <taxon>Clostridia</taxon>
        <taxon>Peptostreptococcales</taxon>
        <taxon>Natronincolaceae</taxon>
        <taxon>Alkaliphilus</taxon>
    </lineage>
</organism>
<keyword evidence="1" id="KW-0472">Membrane</keyword>
<proteinExistence type="predicted"/>
<evidence type="ECO:0000313" key="2">
    <source>
        <dbReference type="EMBL" id="SCZ01712.1"/>
    </source>
</evidence>